<protein>
    <submittedName>
        <fullName evidence="1">Uncharacterized protein</fullName>
    </submittedName>
</protein>
<name>A0A2X1B8Q6_9BACI</name>
<dbReference type="EMBL" id="UAQE01000004">
    <property type="protein sequence ID" value="SPU38191.1"/>
    <property type="molecule type" value="Genomic_DNA"/>
</dbReference>
<evidence type="ECO:0000313" key="2">
    <source>
        <dbReference type="Proteomes" id="UP000251431"/>
    </source>
</evidence>
<dbReference type="InterPro" id="IPR001387">
    <property type="entry name" value="Cro/C1-type_HTH"/>
</dbReference>
<dbReference type="CDD" id="cd00093">
    <property type="entry name" value="HTH_XRE"/>
    <property type="match status" value="1"/>
</dbReference>
<proteinExistence type="predicted"/>
<dbReference type="RefSeq" id="WP_112118247.1">
    <property type="nucleotide sequence ID" value="NZ_UAQE01000004.1"/>
</dbReference>
<dbReference type="Proteomes" id="UP000251431">
    <property type="component" value="Unassembled WGS sequence"/>
</dbReference>
<dbReference type="InterPro" id="IPR010982">
    <property type="entry name" value="Lambda_DNA-bd_dom_sf"/>
</dbReference>
<dbReference type="SUPFAM" id="SSF47413">
    <property type="entry name" value="lambda repressor-like DNA-binding domains"/>
    <property type="match status" value="1"/>
</dbReference>
<dbReference type="Gene3D" id="1.10.260.40">
    <property type="entry name" value="lambda repressor-like DNA-binding domains"/>
    <property type="match status" value="1"/>
</dbReference>
<accession>A0A2X1B8Q6</accession>
<evidence type="ECO:0000313" key="1">
    <source>
        <dbReference type="EMBL" id="SPU38191.1"/>
    </source>
</evidence>
<reference evidence="1 2" key="1">
    <citation type="submission" date="2018-06" db="EMBL/GenBank/DDBJ databases">
        <authorList>
            <consortium name="Pathogen Informatics"/>
            <person name="Doyle S."/>
        </authorList>
    </citation>
    <scope>NUCLEOTIDE SEQUENCE [LARGE SCALE GENOMIC DNA]</scope>
    <source>
        <strain evidence="1 2">NCTC7582</strain>
    </source>
</reference>
<dbReference type="GO" id="GO:0003677">
    <property type="term" value="F:DNA binding"/>
    <property type="evidence" value="ECO:0007669"/>
    <property type="project" value="InterPro"/>
</dbReference>
<dbReference type="AlphaFoldDB" id="A0A2X1B8Q6"/>
<gene>
    <name evidence="1" type="ORF">NCTC7582_04145</name>
</gene>
<sequence>MKKDVTFPKLRGALAANGLTIKELAHLMREKGVILTPSALGNKINGIREFKKDEMQIIAEILEESPVVLFFEMEYTKCVLDNELSCTI</sequence>
<organism evidence="1 2">
    <name type="scientific">Lysinibacillus capsici</name>
    <dbReference type="NCBI Taxonomy" id="2115968"/>
    <lineage>
        <taxon>Bacteria</taxon>
        <taxon>Bacillati</taxon>
        <taxon>Bacillota</taxon>
        <taxon>Bacilli</taxon>
        <taxon>Bacillales</taxon>
        <taxon>Bacillaceae</taxon>
        <taxon>Lysinibacillus</taxon>
    </lineage>
</organism>